<sequence length="189" mass="20546">MGFVSSVIDGKATSNTSIPSNWELLLKNQKFLFVYFCANAAFNAILTLMIASRIWWVTRAARKLMGRATNRRYRFIVAVLLESGVLYAVAVILEVAIANSASTIGSPINLLPIITQMAGIAPTLIIVRTRIGRVTETAQDALSTIKFSTEPSEEQKTNVSRALSGGLRSSGGDMQSSEMQKNGATMLRE</sequence>
<evidence type="ECO:0000313" key="3">
    <source>
        <dbReference type="EMBL" id="KAK7052919.1"/>
    </source>
</evidence>
<feature type="compositionally biased region" description="Low complexity" evidence="1">
    <location>
        <begin position="160"/>
        <end position="172"/>
    </location>
</feature>
<feature type="transmembrane region" description="Helical" evidence="2">
    <location>
        <begin position="32"/>
        <end position="55"/>
    </location>
</feature>
<feature type="transmembrane region" description="Helical" evidence="2">
    <location>
        <begin position="110"/>
        <end position="127"/>
    </location>
</feature>
<dbReference type="AlphaFoldDB" id="A0AAW0DN01"/>
<keyword evidence="4" id="KW-1185">Reference proteome</keyword>
<dbReference type="Proteomes" id="UP001383192">
    <property type="component" value="Unassembled WGS sequence"/>
</dbReference>
<proteinExistence type="predicted"/>
<evidence type="ECO:0000256" key="2">
    <source>
        <dbReference type="SAM" id="Phobius"/>
    </source>
</evidence>
<keyword evidence="2" id="KW-0812">Transmembrane</keyword>
<reference evidence="3 4" key="1">
    <citation type="submission" date="2024-01" db="EMBL/GenBank/DDBJ databases">
        <title>A draft genome for a cacao thread blight-causing isolate of Paramarasmius palmivorus.</title>
        <authorList>
            <person name="Baruah I.K."/>
            <person name="Bukari Y."/>
            <person name="Amoako-Attah I."/>
            <person name="Meinhardt L.W."/>
            <person name="Bailey B.A."/>
            <person name="Cohen S.P."/>
        </authorList>
    </citation>
    <scope>NUCLEOTIDE SEQUENCE [LARGE SCALE GENOMIC DNA]</scope>
    <source>
        <strain evidence="3 4">GH-12</strain>
    </source>
</reference>
<protein>
    <submittedName>
        <fullName evidence="3">Uncharacterized protein</fullName>
    </submittedName>
</protein>
<evidence type="ECO:0000313" key="4">
    <source>
        <dbReference type="Proteomes" id="UP001383192"/>
    </source>
</evidence>
<feature type="region of interest" description="Disordered" evidence="1">
    <location>
        <begin position="149"/>
        <end position="189"/>
    </location>
</feature>
<comment type="caution">
    <text evidence="3">The sequence shown here is derived from an EMBL/GenBank/DDBJ whole genome shotgun (WGS) entry which is preliminary data.</text>
</comment>
<organism evidence="3 4">
    <name type="scientific">Paramarasmius palmivorus</name>
    <dbReference type="NCBI Taxonomy" id="297713"/>
    <lineage>
        <taxon>Eukaryota</taxon>
        <taxon>Fungi</taxon>
        <taxon>Dikarya</taxon>
        <taxon>Basidiomycota</taxon>
        <taxon>Agaricomycotina</taxon>
        <taxon>Agaricomycetes</taxon>
        <taxon>Agaricomycetidae</taxon>
        <taxon>Agaricales</taxon>
        <taxon>Marasmiineae</taxon>
        <taxon>Marasmiaceae</taxon>
        <taxon>Paramarasmius</taxon>
    </lineage>
</organism>
<accession>A0AAW0DN01</accession>
<gene>
    <name evidence="3" type="ORF">VNI00_004239</name>
</gene>
<name>A0AAW0DN01_9AGAR</name>
<dbReference type="EMBL" id="JAYKXP010000011">
    <property type="protein sequence ID" value="KAK7052919.1"/>
    <property type="molecule type" value="Genomic_DNA"/>
</dbReference>
<keyword evidence="2" id="KW-1133">Transmembrane helix</keyword>
<feature type="transmembrane region" description="Helical" evidence="2">
    <location>
        <begin position="75"/>
        <end position="98"/>
    </location>
</feature>
<evidence type="ECO:0000256" key="1">
    <source>
        <dbReference type="SAM" id="MobiDB-lite"/>
    </source>
</evidence>
<keyword evidence="2" id="KW-0472">Membrane</keyword>
<feature type="compositionally biased region" description="Polar residues" evidence="1">
    <location>
        <begin position="173"/>
        <end position="183"/>
    </location>
</feature>